<dbReference type="Gene3D" id="3.40.50.2300">
    <property type="match status" value="2"/>
</dbReference>
<evidence type="ECO:0000256" key="17">
    <source>
        <dbReference type="PIRSR" id="PIRSR601508-3"/>
    </source>
</evidence>
<keyword evidence="3" id="KW-1003">Cell membrane</keyword>
<dbReference type="PRINTS" id="PR00177">
    <property type="entry name" value="NMDARECEPTOR"/>
</dbReference>
<comment type="caution">
    <text evidence="22">The sequence shown here is derived from an EMBL/GenBank/DDBJ whole genome shotgun (WGS) entry which is preliminary data.</text>
</comment>
<evidence type="ECO:0000256" key="16">
    <source>
        <dbReference type="PIRSR" id="PIRSR601508-2"/>
    </source>
</evidence>
<evidence type="ECO:0000256" key="11">
    <source>
        <dbReference type="ARBA" id="ARBA00023257"/>
    </source>
</evidence>
<keyword evidence="13" id="KW-0407">Ion channel</keyword>
<sequence length="909" mass="102266">MHPSLSNVGSLAVFLLAFNMVIPAQGLTEIIIGAVFSAEPGTNRTTEKEAFELAIDQINDDTVNYPEIKLRGLIRFSDPTDDFDNIEQVNSLLSSNISILIGPMETSAVIATHPLCSRAGVPQIAPLTSLERIPVDNTGSNYLLRMSPTENVKAKVIAEIIKHYEWETMAVLGYQDKEGSEGHSTFRLTAYENEWNVVAATLIPPSPFGRTGIMISAFRALDGLKSSDRTRLLIVFCPAWAVSKLMHVAVTKKDMGNWTWIFSDLGNKKEDLLSSASDDVPTYMRGLLGIRPSVGKGARYEQFKRAWEQRMPGKDISVSAGRVYDSVLVAAEGIKRAIKNGTVLPSTHTYLGFCSSSEKEPENTSGKELAKHLNEVQVEGVMGTIHANDPDYIGSAHFDVVNLQSSGEYKVGEWNATDQLQMFKNRTPVWSSGSTDVPTDIPNILKGKTLIIATILAPPFVMLKEGVESFSNRTEDLEGLSIDIIEKMKETLKFDYRIMLVRDFGVKDRLTGKWNGIVREIIDENADMSIAPMTISSDRQTVLDFTQPYMTFGLAFMMRVQEVNVNYFRFLLPFSGSLWITICVLVMVMGFLVWICSLFSPWGYYGRCLQAKPSKQLKPEDFKEAETLSLTNSVWSSWKAYVRQGAEHPRSWSGRMTVSVFWFAVMIINATYTANLAAHLTVSRMQTPIETILDLARQTQIEYGTLKDSQLQTFFKQTDVPSYLVMGQFMEQRKTWMPSYEAAISRTLKGDFAFISDRPILNYVSRQKKYCGKFKVTGGFGNTYGYGFAFRLNSQFTPLFNMELFRLQNDFIISSLTHKWTKERVKCELMDSFEEEQQHGSTVQMMSFQNMLGVFILLVIGVMVGFLIMIIEWIYASAKDGRKRIEGRQTCCQALGTRLLRTCSSPSRQ</sequence>
<comment type="subcellular location">
    <subcellularLocation>
        <location evidence="1">Cell membrane</location>
        <topology evidence="1">Multi-pass membrane protein</topology>
    </subcellularLocation>
    <subcellularLocation>
        <location evidence="14">Postsynaptic cell membrane</location>
    </subcellularLocation>
</comment>
<dbReference type="InterPro" id="IPR001508">
    <property type="entry name" value="Iono_Glu_rcpt_met"/>
</dbReference>
<dbReference type="InterPro" id="IPR015683">
    <property type="entry name" value="Ionotropic_Glu_rcpt"/>
</dbReference>
<name>A0A9X0D6J2_9CNID</name>
<evidence type="ECO:0000256" key="2">
    <source>
        <dbReference type="ARBA" id="ARBA00022448"/>
    </source>
</evidence>
<feature type="site" description="Crucial to convey clamshell closure to channel opening" evidence="16">
    <location>
        <position position="689"/>
    </location>
</feature>
<keyword evidence="17" id="KW-1015">Disulfide bond</keyword>
<keyword evidence="7" id="KW-0406">Ion transport</keyword>
<dbReference type="InterPro" id="IPR028082">
    <property type="entry name" value="Peripla_BP_I"/>
</dbReference>
<dbReference type="FunFam" id="1.10.287.70:FF:000143">
    <property type="entry name" value="Probable glutamate receptor"/>
    <property type="match status" value="1"/>
</dbReference>
<feature type="site" description="Interaction with the cone snail toxin Con-ikot-ikot" evidence="16">
    <location>
        <position position="716"/>
    </location>
</feature>
<feature type="domain" description="Ionotropic glutamate receptor C-terminal" evidence="20">
    <location>
        <begin position="449"/>
        <end position="823"/>
    </location>
</feature>
<keyword evidence="9" id="KW-0675">Receptor</keyword>
<feature type="binding site" evidence="15">
    <location>
        <position position="757"/>
    </location>
    <ligand>
        <name>L-glutamate</name>
        <dbReference type="ChEBI" id="CHEBI:29985"/>
    </ligand>
</feature>
<gene>
    <name evidence="22" type="ORF">OS493_006726</name>
</gene>
<evidence type="ECO:0000256" key="19">
    <source>
        <dbReference type="SAM" id="SignalP"/>
    </source>
</evidence>
<dbReference type="Pfam" id="PF01094">
    <property type="entry name" value="ANF_receptor"/>
    <property type="match status" value="1"/>
</dbReference>
<evidence type="ECO:0000259" key="21">
    <source>
        <dbReference type="SMART" id="SM00918"/>
    </source>
</evidence>
<evidence type="ECO:0000256" key="13">
    <source>
        <dbReference type="ARBA" id="ARBA00023303"/>
    </source>
</evidence>
<feature type="transmembrane region" description="Helical" evidence="18">
    <location>
        <begin position="660"/>
        <end position="682"/>
    </location>
</feature>
<feature type="disulfide bond" evidence="17">
    <location>
        <begin position="771"/>
        <end position="827"/>
    </location>
</feature>
<evidence type="ECO:0000256" key="15">
    <source>
        <dbReference type="PIRSR" id="PIRSR601508-1"/>
    </source>
</evidence>
<dbReference type="SMART" id="SM00079">
    <property type="entry name" value="PBPe"/>
    <property type="match status" value="1"/>
</dbReference>
<dbReference type="SUPFAM" id="SSF53822">
    <property type="entry name" value="Periplasmic binding protein-like I"/>
    <property type="match status" value="1"/>
</dbReference>
<evidence type="ECO:0000256" key="8">
    <source>
        <dbReference type="ARBA" id="ARBA00023136"/>
    </source>
</evidence>
<dbReference type="Gene3D" id="3.40.190.10">
    <property type="entry name" value="Periplasmic binding protein-like II"/>
    <property type="match status" value="1"/>
</dbReference>
<keyword evidence="2" id="KW-0813">Transport</keyword>
<feature type="binding site" evidence="15">
    <location>
        <position position="539"/>
    </location>
    <ligand>
        <name>L-glutamate</name>
        <dbReference type="ChEBI" id="CHEBI:29985"/>
    </ligand>
</feature>
<dbReference type="SMART" id="SM00918">
    <property type="entry name" value="Lig_chan-Glu_bd"/>
    <property type="match status" value="1"/>
</dbReference>
<dbReference type="Pfam" id="PF10613">
    <property type="entry name" value="Lig_chan-Glu_bd"/>
    <property type="match status" value="1"/>
</dbReference>
<dbReference type="SUPFAM" id="SSF53850">
    <property type="entry name" value="Periplasmic binding protein-like II"/>
    <property type="match status" value="1"/>
</dbReference>
<dbReference type="InterPro" id="IPR001320">
    <property type="entry name" value="Iontro_rcpt_C"/>
</dbReference>
<keyword evidence="12" id="KW-1071">Ligand-gated ion channel</keyword>
<evidence type="ECO:0000256" key="3">
    <source>
        <dbReference type="ARBA" id="ARBA00022475"/>
    </source>
</evidence>
<feature type="transmembrane region" description="Helical" evidence="18">
    <location>
        <begin position="851"/>
        <end position="875"/>
    </location>
</feature>
<feature type="signal peptide" evidence="19">
    <location>
        <begin position="1"/>
        <end position="26"/>
    </location>
</feature>
<keyword evidence="8 18" id="KW-0472">Membrane</keyword>
<evidence type="ECO:0000256" key="5">
    <source>
        <dbReference type="ARBA" id="ARBA00022989"/>
    </source>
</evidence>
<evidence type="ECO:0000256" key="18">
    <source>
        <dbReference type="SAM" id="Phobius"/>
    </source>
</evidence>
<evidence type="ECO:0000256" key="7">
    <source>
        <dbReference type="ARBA" id="ARBA00023065"/>
    </source>
</evidence>
<keyword evidence="19" id="KW-0732">Signal</keyword>
<keyword evidence="5 18" id="KW-1133">Transmembrane helix</keyword>
<dbReference type="OrthoDB" id="5984008at2759"/>
<evidence type="ECO:0000256" key="9">
    <source>
        <dbReference type="ARBA" id="ARBA00023170"/>
    </source>
</evidence>
<dbReference type="GO" id="GO:0045211">
    <property type="term" value="C:postsynaptic membrane"/>
    <property type="evidence" value="ECO:0007669"/>
    <property type="project" value="UniProtKB-SubCell"/>
</dbReference>
<keyword evidence="4 18" id="KW-0812">Transmembrane</keyword>
<evidence type="ECO:0000256" key="1">
    <source>
        <dbReference type="ARBA" id="ARBA00004651"/>
    </source>
</evidence>
<dbReference type="PANTHER" id="PTHR18966">
    <property type="entry name" value="IONOTROPIC GLUTAMATE RECEPTOR"/>
    <property type="match status" value="1"/>
</dbReference>
<feature type="transmembrane region" description="Helical" evidence="18">
    <location>
        <begin position="578"/>
        <end position="605"/>
    </location>
</feature>
<dbReference type="Gene3D" id="1.10.287.70">
    <property type="match status" value="1"/>
</dbReference>
<feature type="binding site" evidence="15">
    <location>
        <position position="532"/>
    </location>
    <ligand>
        <name>L-glutamate</name>
        <dbReference type="ChEBI" id="CHEBI:29985"/>
    </ligand>
</feature>
<evidence type="ECO:0000256" key="6">
    <source>
        <dbReference type="ARBA" id="ARBA00023018"/>
    </source>
</evidence>
<reference evidence="22" key="1">
    <citation type="submission" date="2023-01" db="EMBL/GenBank/DDBJ databases">
        <title>Genome assembly of the deep-sea coral Lophelia pertusa.</title>
        <authorList>
            <person name="Herrera S."/>
            <person name="Cordes E."/>
        </authorList>
    </citation>
    <scope>NUCLEOTIDE SEQUENCE</scope>
    <source>
        <strain evidence="22">USNM1676648</strain>
        <tissue evidence="22">Polyp</tissue>
    </source>
</reference>
<evidence type="ECO:0000313" key="22">
    <source>
        <dbReference type="EMBL" id="KAJ7386714.1"/>
    </source>
</evidence>
<protein>
    <submittedName>
        <fullName evidence="22">Uncharacterized protein</fullName>
    </submittedName>
</protein>
<dbReference type="AlphaFoldDB" id="A0A9X0D6J2"/>
<keyword evidence="23" id="KW-1185">Reference proteome</keyword>
<evidence type="ECO:0000259" key="20">
    <source>
        <dbReference type="SMART" id="SM00079"/>
    </source>
</evidence>
<dbReference type="Proteomes" id="UP001163046">
    <property type="component" value="Unassembled WGS sequence"/>
</dbReference>
<dbReference type="InterPro" id="IPR019594">
    <property type="entry name" value="Glu/Gly-bd"/>
</dbReference>
<evidence type="ECO:0000256" key="12">
    <source>
        <dbReference type="ARBA" id="ARBA00023286"/>
    </source>
</evidence>
<feature type="domain" description="Ionotropic glutamate receptor L-glutamate and glycine-binding" evidence="21">
    <location>
        <begin position="459"/>
        <end position="523"/>
    </location>
</feature>
<accession>A0A9X0D6J2</accession>
<dbReference type="EMBL" id="MU825875">
    <property type="protein sequence ID" value="KAJ7386714.1"/>
    <property type="molecule type" value="Genomic_DNA"/>
</dbReference>
<proteinExistence type="predicted"/>
<dbReference type="InterPro" id="IPR001828">
    <property type="entry name" value="ANF_lig-bd_rcpt"/>
</dbReference>
<organism evidence="22 23">
    <name type="scientific">Desmophyllum pertusum</name>
    <dbReference type="NCBI Taxonomy" id="174260"/>
    <lineage>
        <taxon>Eukaryota</taxon>
        <taxon>Metazoa</taxon>
        <taxon>Cnidaria</taxon>
        <taxon>Anthozoa</taxon>
        <taxon>Hexacorallia</taxon>
        <taxon>Scleractinia</taxon>
        <taxon>Caryophylliina</taxon>
        <taxon>Caryophylliidae</taxon>
        <taxon>Desmophyllum</taxon>
    </lineage>
</organism>
<dbReference type="GO" id="GO:0015276">
    <property type="term" value="F:ligand-gated monoatomic ion channel activity"/>
    <property type="evidence" value="ECO:0007669"/>
    <property type="project" value="InterPro"/>
</dbReference>
<keyword evidence="6" id="KW-0770">Synapse</keyword>
<dbReference type="FunFam" id="3.40.190.10:FF:000024">
    <property type="entry name" value="Glutamate receptor, ionotropic, delta 1"/>
    <property type="match status" value="1"/>
</dbReference>
<feature type="chain" id="PRO_5040827973" evidence="19">
    <location>
        <begin position="27"/>
        <end position="909"/>
    </location>
</feature>
<evidence type="ECO:0000256" key="14">
    <source>
        <dbReference type="ARBA" id="ARBA00034100"/>
    </source>
</evidence>
<evidence type="ECO:0000256" key="4">
    <source>
        <dbReference type="ARBA" id="ARBA00022692"/>
    </source>
</evidence>
<feature type="binding site" evidence="15">
    <location>
        <position position="534"/>
    </location>
    <ligand>
        <name>L-glutamate</name>
        <dbReference type="ChEBI" id="CHEBI:29985"/>
    </ligand>
</feature>
<evidence type="ECO:0000256" key="10">
    <source>
        <dbReference type="ARBA" id="ARBA00023180"/>
    </source>
</evidence>
<dbReference type="GO" id="GO:0038023">
    <property type="term" value="F:signaling receptor activity"/>
    <property type="evidence" value="ECO:0007669"/>
    <property type="project" value="InterPro"/>
</dbReference>
<evidence type="ECO:0000313" key="23">
    <source>
        <dbReference type="Proteomes" id="UP001163046"/>
    </source>
</evidence>
<keyword evidence="10" id="KW-0325">Glycoprotein</keyword>
<dbReference type="Pfam" id="PF00060">
    <property type="entry name" value="Lig_chan"/>
    <property type="match status" value="1"/>
</dbReference>
<keyword evidence="11" id="KW-0628">Postsynaptic cell membrane</keyword>